<evidence type="ECO:0000259" key="2">
    <source>
        <dbReference type="PROSITE" id="PS50940"/>
    </source>
</evidence>
<protein>
    <submittedName>
        <fullName evidence="3">Putative secreted protein</fullName>
    </submittedName>
</protein>
<dbReference type="Pfam" id="PF01607">
    <property type="entry name" value="CBM_14"/>
    <property type="match status" value="1"/>
</dbReference>
<dbReference type="PROSITE" id="PS50940">
    <property type="entry name" value="CHIT_BIND_II"/>
    <property type="match status" value="1"/>
</dbReference>
<accession>A0A1L8EBH9</accession>
<evidence type="ECO:0000313" key="3">
    <source>
        <dbReference type="EMBL" id="JAV16091.1"/>
    </source>
</evidence>
<dbReference type="InterPro" id="IPR002557">
    <property type="entry name" value="Chitin-bd_dom"/>
</dbReference>
<reference evidence="3" key="1">
    <citation type="submission" date="2017-01" db="EMBL/GenBank/DDBJ databases">
        <title>An insight into the sialome and mialome of the horn fly, Haematobia irritans.</title>
        <authorList>
            <person name="Breijo M."/>
            <person name="Boiani M."/>
            <person name="Ures X."/>
            <person name="Rocha S."/>
            <person name="Sequeira M."/>
            <person name="Ribeiro J.M."/>
        </authorList>
    </citation>
    <scope>NUCLEOTIDE SEQUENCE</scope>
</reference>
<keyword evidence="1" id="KW-0732">Signal</keyword>
<dbReference type="EMBL" id="GFDG01002708">
    <property type="protein sequence ID" value="JAV16091.1"/>
    <property type="molecule type" value="Transcribed_RNA"/>
</dbReference>
<feature type="domain" description="Chitin-binding type-2" evidence="2">
    <location>
        <begin position="88"/>
        <end position="146"/>
    </location>
</feature>
<dbReference type="Gene3D" id="2.170.140.10">
    <property type="entry name" value="Chitin binding domain"/>
    <property type="match status" value="1"/>
</dbReference>
<dbReference type="SUPFAM" id="SSF57625">
    <property type="entry name" value="Invertebrate chitin-binding proteins"/>
    <property type="match status" value="1"/>
</dbReference>
<feature type="signal peptide" evidence="1">
    <location>
        <begin position="1"/>
        <end position="26"/>
    </location>
</feature>
<evidence type="ECO:0000256" key="1">
    <source>
        <dbReference type="SAM" id="SignalP"/>
    </source>
</evidence>
<dbReference type="GO" id="GO:0008061">
    <property type="term" value="F:chitin binding"/>
    <property type="evidence" value="ECO:0007669"/>
    <property type="project" value="InterPro"/>
</dbReference>
<feature type="chain" id="PRO_5012769791" evidence="1">
    <location>
        <begin position="27"/>
        <end position="149"/>
    </location>
</feature>
<dbReference type="InterPro" id="IPR036508">
    <property type="entry name" value="Chitin-bd_dom_sf"/>
</dbReference>
<name>A0A1L8EBH9_HAEIR</name>
<dbReference type="AlphaFoldDB" id="A0A1L8EBH9"/>
<dbReference type="GO" id="GO:0005576">
    <property type="term" value="C:extracellular region"/>
    <property type="evidence" value="ECO:0007669"/>
    <property type="project" value="InterPro"/>
</dbReference>
<organism evidence="3">
    <name type="scientific">Haematobia irritans</name>
    <name type="common">Horn fly</name>
    <name type="synonym">Conops irritans</name>
    <dbReference type="NCBI Taxonomy" id="7368"/>
    <lineage>
        <taxon>Eukaryota</taxon>
        <taxon>Metazoa</taxon>
        <taxon>Ecdysozoa</taxon>
        <taxon>Arthropoda</taxon>
        <taxon>Hexapoda</taxon>
        <taxon>Insecta</taxon>
        <taxon>Pterygota</taxon>
        <taxon>Neoptera</taxon>
        <taxon>Endopterygota</taxon>
        <taxon>Diptera</taxon>
        <taxon>Brachycera</taxon>
        <taxon>Muscomorpha</taxon>
        <taxon>Muscoidea</taxon>
        <taxon>Muscidae</taxon>
        <taxon>Haematobia</taxon>
    </lineage>
</organism>
<proteinExistence type="predicted"/>
<sequence>MDIRSFKFIFLILVLIILQNCNEVTANSIPTNEGTLQTRCELNKSCPITTKATTPAPAIIPQEAICRQSAPFMMLTQLLLTECHDCTNPSCLSSPEGASFPYPNHCQYFWKCQGGMPTLCYCPNGMWFDRERSICDLCPNVLNCPANIN</sequence>